<evidence type="ECO:0000259" key="1">
    <source>
        <dbReference type="Pfam" id="PF09983"/>
    </source>
</evidence>
<evidence type="ECO:0000313" key="3">
    <source>
        <dbReference type="EMBL" id="PSU50430.1"/>
    </source>
</evidence>
<comment type="caution">
    <text evidence="3">The sequence shown here is derived from an EMBL/GenBank/DDBJ whole genome shotgun (WGS) entry which is preliminary data.</text>
</comment>
<dbReference type="Proteomes" id="UP000241405">
    <property type="component" value="Unassembled WGS sequence"/>
</dbReference>
<proteinExistence type="predicted"/>
<accession>A0A2T3JN11</accession>
<sequence length="259" mass="29450">MRLNQYLQKIEQGKAIKLECFITCLPFSDPQQWRDIYQAERVRGGYLLDIIDVDKHQALYKTIAQDRVEAAYQGSSHDFTTSFSHILVLNQYCVSQIPVVVLSTNSGFKCAGKLLGKQAVIIENQENFYRYQDFLAAIGVPNYADDCDILLGAGNQICHGLNRGFLATYDVIYCAQDLDLGGLTIFQTLRKTLPQCFWLAPNDWAKYREQFKLLPKNATQLAKAIQLARDLGLSQEADTMNQTRAFLEQEALLPIFFQD</sequence>
<name>A0A2T3JN11_PHOPO</name>
<reference evidence="4 5" key="1">
    <citation type="submission" date="2018-03" db="EMBL/GenBank/DDBJ databases">
        <title>Whole genome sequencing of Histamine producing bacteria.</title>
        <authorList>
            <person name="Butler K."/>
        </authorList>
    </citation>
    <scope>NUCLEOTIDE SEQUENCE [LARGE SCALE GENOMIC DNA]</scope>
    <source>
        <strain evidence="3 5">FS-6.1</strain>
        <strain evidence="2 4">FS-6.2</strain>
    </source>
</reference>
<evidence type="ECO:0000313" key="4">
    <source>
        <dbReference type="Proteomes" id="UP000241405"/>
    </source>
</evidence>
<dbReference type="AlphaFoldDB" id="A0A2T3JN11"/>
<feature type="domain" description="Wadjet protein JetD C-terminal" evidence="1">
    <location>
        <begin position="114"/>
        <end position="252"/>
    </location>
</feature>
<dbReference type="Proteomes" id="UP000241618">
    <property type="component" value="Unassembled WGS sequence"/>
</dbReference>
<dbReference type="InterPro" id="IPR024534">
    <property type="entry name" value="JetD_C"/>
</dbReference>
<gene>
    <name evidence="3" type="ORF">C9J18_14675</name>
    <name evidence="2" type="ORF">CTM96_20780</name>
</gene>
<evidence type="ECO:0000313" key="2">
    <source>
        <dbReference type="EMBL" id="PSU19698.1"/>
    </source>
</evidence>
<dbReference type="Pfam" id="PF09983">
    <property type="entry name" value="JetD_C"/>
    <property type="match status" value="1"/>
</dbReference>
<evidence type="ECO:0000313" key="5">
    <source>
        <dbReference type="Proteomes" id="UP000241618"/>
    </source>
</evidence>
<dbReference type="EMBL" id="PYMP01000014">
    <property type="protein sequence ID" value="PSU50430.1"/>
    <property type="molecule type" value="Genomic_DNA"/>
</dbReference>
<protein>
    <recommendedName>
        <fullName evidence="1">Wadjet protein JetD C-terminal domain-containing protein</fullName>
    </recommendedName>
</protein>
<organism evidence="3 5">
    <name type="scientific">Photobacterium phosphoreum</name>
    <dbReference type="NCBI Taxonomy" id="659"/>
    <lineage>
        <taxon>Bacteria</taxon>
        <taxon>Pseudomonadati</taxon>
        <taxon>Pseudomonadota</taxon>
        <taxon>Gammaproteobacteria</taxon>
        <taxon>Vibrionales</taxon>
        <taxon>Vibrionaceae</taxon>
        <taxon>Photobacterium</taxon>
    </lineage>
</organism>
<dbReference type="RefSeq" id="WP_107191538.1">
    <property type="nucleotide sequence ID" value="NZ_PYMN01000035.1"/>
</dbReference>
<dbReference type="EMBL" id="PYMO01000038">
    <property type="protein sequence ID" value="PSU19698.1"/>
    <property type="molecule type" value="Genomic_DNA"/>
</dbReference>
<keyword evidence="4" id="KW-1185">Reference proteome</keyword>